<dbReference type="Gene3D" id="1.25.40.10">
    <property type="entry name" value="Tetratricopeptide repeat domain"/>
    <property type="match status" value="3"/>
</dbReference>
<accession>A0AAU7ZDC7</accession>
<keyword evidence="4" id="KW-0472">Membrane</keyword>
<dbReference type="EMBL" id="CP132932">
    <property type="protein sequence ID" value="XCB26794.1"/>
    <property type="molecule type" value="Genomic_DNA"/>
</dbReference>
<keyword evidence="2 3" id="KW-0802">TPR repeat</keyword>
<evidence type="ECO:0000256" key="2">
    <source>
        <dbReference type="ARBA" id="ARBA00022803"/>
    </source>
</evidence>
<dbReference type="PROSITE" id="PS50005">
    <property type="entry name" value="TPR"/>
    <property type="match status" value="3"/>
</dbReference>
<evidence type="ECO:0000256" key="4">
    <source>
        <dbReference type="SAM" id="Phobius"/>
    </source>
</evidence>
<protein>
    <submittedName>
        <fullName evidence="5">Carboxypeptidase regulatory-like domain-containing protein</fullName>
    </submittedName>
</protein>
<dbReference type="Pfam" id="PF14559">
    <property type="entry name" value="TPR_19"/>
    <property type="match status" value="1"/>
</dbReference>
<dbReference type="InterPro" id="IPR008969">
    <property type="entry name" value="CarboxyPept-like_regulatory"/>
</dbReference>
<dbReference type="Pfam" id="PF13620">
    <property type="entry name" value="CarboxypepD_reg"/>
    <property type="match status" value="1"/>
</dbReference>
<dbReference type="PANTHER" id="PTHR44227">
    <property type="match status" value="1"/>
</dbReference>
<reference evidence="5" key="2">
    <citation type="journal article" date="2024" name="Environ. Microbiol.">
        <title>Genome analysis and description of Tunturibacter gen. nov. expands the diversity of Terriglobia in tundra soils.</title>
        <authorList>
            <person name="Messyasz A."/>
            <person name="Mannisto M.K."/>
            <person name="Kerkhof L.J."/>
            <person name="Haggblom M.M."/>
        </authorList>
    </citation>
    <scope>NUCLEOTIDE SEQUENCE</scope>
    <source>
        <strain evidence="5">M8UP23</strain>
    </source>
</reference>
<dbReference type="SUPFAM" id="SSF49464">
    <property type="entry name" value="Carboxypeptidase regulatory domain-like"/>
    <property type="match status" value="1"/>
</dbReference>
<dbReference type="SMART" id="SM00028">
    <property type="entry name" value="TPR"/>
    <property type="match status" value="5"/>
</dbReference>
<evidence type="ECO:0000256" key="1">
    <source>
        <dbReference type="ARBA" id="ARBA00022737"/>
    </source>
</evidence>
<keyword evidence="5" id="KW-0121">Carboxypeptidase</keyword>
<keyword evidence="5" id="KW-0645">Protease</keyword>
<dbReference type="GO" id="GO:0004180">
    <property type="term" value="F:carboxypeptidase activity"/>
    <property type="evidence" value="ECO:0007669"/>
    <property type="project" value="UniProtKB-KW"/>
</dbReference>
<feature type="transmembrane region" description="Helical" evidence="4">
    <location>
        <begin position="35"/>
        <end position="57"/>
    </location>
</feature>
<evidence type="ECO:0000313" key="5">
    <source>
        <dbReference type="EMBL" id="XCB26794.1"/>
    </source>
</evidence>
<dbReference type="InterPro" id="IPR011990">
    <property type="entry name" value="TPR-like_helical_dom_sf"/>
</dbReference>
<organism evidence="5">
    <name type="scientific">Tunturiibacter empetritectus</name>
    <dbReference type="NCBI Taxonomy" id="3069691"/>
    <lineage>
        <taxon>Bacteria</taxon>
        <taxon>Pseudomonadati</taxon>
        <taxon>Acidobacteriota</taxon>
        <taxon>Terriglobia</taxon>
        <taxon>Terriglobales</taxon>
        <taxon>Acidobacteriaceae</taxon>
        <taxon>Tunturiibacter</taxon>
    </lineage>
</organism>
<sequence length="584" mass="63954">MKNPTNNLFETSAANSPRVISRELLSHAKMGAASWVRGVLVAVAVLLFVVSLDLAFAQQISADVTGVVQGTVHSPNGKPVDGAVVRLEQKGAHAGIEIQTNADGTFAFSPIQPGIYRLSAEKPGFRGRAVTVTPSSKGTQQKVDLVLEDGGSGQFTPGTNSSSSGQAMAFADKPNFTVAGVTDWTAVGGHGSDSMLRTSEALASETVTLKPWDQTGSIGTADAAPVRKEIEGKLRSELKHSPGSFEANHKLGEFYLRTGRYGESLALLQNAYRINPENLKNQYDLILAYDRSGRTAAALDRVHELLKQHGNGKLYRLAGELDETSGNPLAAVHEYEEAVQLEPSEQNYFEWGSELLIHRAIWQAQEVFRRGNETYPRSARMLTALGAALFAGALYEEAAARLCHASDLDPMDSEPYMFMGKMQIVAPDILSCVEQRLARFVKEQPDNALANYFYAMAILKRQHYSEETQTMNQAEALLARAVSIDAKCGDAYLQLGILSASRSEFSEAIDFYKMAIEGEPQLGEAHYRLALAYDRVGERAKAEEEFKLHDEIKSQQAEAIEKKRREVKQFLIILPDQPVPSTAR</sequence>
<dbReference type="AlphaFoldDB" id="A0AAU7ZDC7"/>
<feature type="repeat" description="TPR" evidence="3">
    <location>
        <begin position="489"/>
        <end position="522"/>
    </location>
</feature>
<feature type="repeat" description="TPR" evidence="3">
    <location>
        <begin position="312"/>
        <end position="345"/>
    </location>
</feature>
<dbReference type="InterPro" id="IPR052346">
    <property type="entry name" value="O-mannosyl-transferase_TMTC"/>
</dbReference>
<dbReference type="SUPFAM" id="SSF48452">
    <property type="entry name" value="TPR-like"/>
    <property type="match status" value="1"/>
</dbReference>
<gene>
    <name evidence="5" type="ORF">RBB75_00360</name>
</gene>
<name>A0AAU7ZDC7_9BACT</name>
<keyword evidence="1" id="KW-0677">Repeat</keyword>
<keyword evidence="4" id="KW-0812">Transmembrane</keyword>
<proteinExistence type="predicted"/>
<reference evidence="5" key="1">
    <citation type="submission" date="2023-08" db="EMBL/GenBank/DDBJ databases">
        <authorList>
            <person name="Messyasz A."/>
            <person name="Mannisto M.K."/>
            <person name="Kerkhof L.J."/>
            <person name="Haggblom M."/>
        </authorList>
    </citation>
    <scope>NUCLEOTIDE SEQUENCE</scope>
    <source>
        <strain evidence="5">M8UP23</strain>
    </source>
</reference>
<evidence type="ECO:0000256" key="3">
    <source>
        <dbReference type="PROSITE-ProRule" id="PRU00339"/>
    </source>
</evidence>
<feature type="repeat" description="TPR" evidence="3">
    <location>
        <begin position="245"/>
        <end position="278"/>
    </location>
</feature>
<dbReference type="RefSeq" id="WP_353069183.1">
    <property type="nucleotide sequence ID" value="NZ_CP132932.1"/>
</dbReference>
<keyword evidence="5" id="KW-0378">Hydrolase</keyword>
<dbReference type="PANTHER" id="PTHR44227:SF3">
    <property type="entry name" value="PROTEIN O-MANNOSYL-TRANSFERASE TMTC4"/>
    <property type="match status" value="1"/>
</dbReference>
<dbReference type="InterPro" id="IPR019734">
    <property type="entry name" value="TPR_rpt"/>
</dbReference>
<dbReference type="KEGG" id="temp:RBB75_00360"/>
<keyword evidence="4" id="KW-1133">Transmembrane helix</keyword>
<dbReference type="Gene3D" id="2.60.40.1120">
    <property type="entry name" value="Carboxypeptidase-like, regulatory domain"/>
    <property type="match status" value="1"/>
</dbReference>